<keyword evidence="1" id="KW-0812">Transmembrane</keyword>
<protein>
    <submittedName>
        <fullName evidence="2">ABC transporter permease subunit</fullName>
    </submittedName>
</protein>
<keyword evidence="1" id="KW-1133">Transmembrane helix</keyword>
<evidence type="ECO:0000256" key="1">
    <source>
        <dbReference type="SAM" id="Phobius"/>
    </source>
</evidence>
<gene>
    <name evidence="2" type="ORF">QE109_07865</name>
</gene>
<dbReference type="Pfam" id="PF12679">
    <property type="entry name" value="ABC2_membrane_2"/>
    <property type="match status" value="1"/>
</dbReference>
<organism evidence="2 3">
    <name type="scientific">Fusibacter bizertensis</name>
    <dbReference type="NCBI Taxonomy" id="1488331"/>
    <lineage>
        <taxon>Bacteria</taxon>
        <taxon>Bacillati</taxon>
        <taxon>Bacillota</taxon>
        <taxon>Clostridia</taxon>
        <taxon>Eubacteriales</taxon>
        <taxon>Eubacteriales Family XII. Incertae Sedis</taxon>
        <taxon>Fusibacter</taxon>
    </lineage>
</organism>
<dbReference type="Proteomes" id="UP001158045">
    <property type="component" value="Unassembled WGS sequence"/>
</dbReference>
<comment type="caution">
    <text evidence="2">The sequence shown here is derived from an EMBL/GenBank/DDBJ whole genome shotgun (WGS) entry which is preliminary data.</text>
</comment>
<feature type="transmembrane region" description="Helical" evidence="1">
    <location>
        <begin position="157"/>
        <end position="180"/>
    </location>
</feature>
<keyword evidence="1" id="KW-0472">Membrane</keyword>
<keyword evidence="3" id="KW-1185">Reference proteome</keyword>
<reference evidence="2 3" key="1">
    <citation type="submission" date="2023-04" db="EMBL/GenBank/DDBJ databases">
        <title>Fusibacter bizertensis strain WBS, isolated from littoral bottom sediments of the Arctic seas - biochemical and genomic analysis.</title>
        <authorList>
            <person name="Brioukhanov A.L."/>
        </authorList>
    </citation>
    <scope>NUCLEOTIDE SEQUENCE [LARGE SCALE GENOMIC DNA]</scope>
    <source>
        <strain evidence="2 3">WBS</strain>
    </source>
</reference>
<accession>A0ABT6NCB4</accession>
<feature type="transmembrane region" description="Helical" evidence="1">
    <location>
        <begin position="117"/>
        <end position="145"/>
    </location>
</feature>
<feature type="transmembrane region" description="Helical" evidence="1">
    <location>
        <begin position="71"/>
        <end position="96"/>
    </location>
</feature>
<feature type="transmembrane region" description="Helical" evidence="1">
    <location>
        <begin position="15"/>
        <end position="36"/>
    </location>
</feature>
<dbReference type="RefSeq" id="WP_281093888.1">
    <property type="nucleotide sequence ID" value="NZ_JARYZI010000004.1"/>
</dbReference>
<dbReference type="PANTHER" id="PTHR37305:SF1">
    <property type="entry name" value="MEMBRANE PROTEIN"/>
    <property type="match status" value="1"/>
</dbReference>
<name>A0ABT6NCB4_9FIRM</name>
<feature type="transmembrane region" description="Helical" evidence="1">
    <location>
        <begin position="187"/>
        <end position="205"/>
    </location>
</feature>
<dbReference type="EMBL" id="JARYZI010000004">
    <property type="protein sequence ID" value="MDH8678059.1"/>
    <property type="molecule type" value="Genomic_DNA"/>
</dbReference>
<dbReference type="PANTHER" id="PTHR37305">
    <property type="entry name" value="INTEGRAL MEMBRANE PROTEIN-RELATED"/>
    <property type="match status" value="1"/>
</dbReference>
<proteinExistence type="predicted"/>
<evidence type="ECO:0000313" key="3">
    <source>
        <dbReference type="Proteomes" id="UP001158045"/>
    </source>
</evidence>
<evidence type="ECO:0000313" key="2">
    <source>
        <dbReference type="EMBL" id="MDH8678059.1"/>
    </source>
</evidence>
<sequence>MNIILRELRANMKSLIIWSVAQMFIILAGMMKYVGFSESGVDINSMLEGYPEGIMKAFGISSVDITTVDGFYTVFFLYFMLLAAIHAVMFGAVIVSKEERDHSADFLFSKPVKRFKVIVSKFIAGVFNILVFNLVTLITSVVMIAQNNGGDGLLGQVTLLMIALFFIQLFFLTLGFLLGAILKTTKLATSAATGIVLGTFFLSILSDLSDKVTFLKYFTPFKAYNSVTVMFDQQMALPSTLVLITCSGIFIVLAYQRFYARDLNT</sequence>
<feature type="transmembrane region" description="Helical" evidence="1">
    <location>
        <begin position="235"/>
        <end position="255"/>
    </location>
</feature>